<dbReference type="AlphaFoldDB" id="F6DL22"/>
<dbReference type="Pfam" id="PF00571">
    <property type="entry name" value="CBS"/>
    <property type="match status" value="1"/>
</dbReference>
<evidence type="ECO:0000256" key="2">
    <source>
        <dbReference type="SAM" id="Phobius"/>
    </source>
</evidence>
<keyword evidence="1" id="KW-0129">CBS domain</keyword>
<dbReference type="EMBL" id="CP002780">
    <property type="protein sequence ID" value="AEG58331.1"/>
    <property type="molecule type" value="Genomic_DNA"/>
</dbReference>
<dbReference type="Proteomes" id="UP000009234">
    <property type="component" value="Chromosome"/>
</dbReference>
<reference evidence="4 5" key="2">
    <citation type="journal article" date="2012" name="Stand. Genomic Sci.">
        <title>Complete genome sequence of the sulfate-reducing firmicute Desulfotomaculum ruminis type strain (DL(T)).</title>
        <authorList>
            <person name="Spring S."/>
            <person name="Visser M."/>
            <person name="Lu M."/>
            <person name="Copeland A."/>
            <person name="Lapidus A."/>
            <person name="Lucas S."/>
            <person name="Cheng J.F."/>
            <person name="Han C."/>
            <person name="Tapia R."/>
            <person name="Goodwin L.A."/>
            <person name="Pitluck S."/>
            <person name="Ivanova N."/>
            <person name="Land M."/>
            <person name="Hauser L."/>
            <person name="Larimer F."/>
            <person name="Rohde M."/>
            <person name="Goker M."/>
            <person name="Detter J.C."/>
            <person name="Kyrpides N.C."/>
            <person name="Woyke T."/>
            <person name="Schaap P.J."/>
            <person name="Plugge C.M."/>
            <person name="Muyzer G."/>
            <person name="Kuever J."/>
            <person name="Pereira I.A."/>
            <person name="Parshina S.N."/>
            <person name="Bernier-Latmani R."/>
            <person name="Stams A.J."/>
            <person name="Klenk H.P."/>
        </authorList>
    </citation>
    <scope>NUCLEOTIDE SEQUENCE [LARGE SCALE GENOMIC DNA]</scope>
    <source>
        <strain evidence="5">ATCC 23193 / DSM 2154 / NCIB 8452 / DL</strain>
    </source>
</reference>
<feature type="transmembrane region" description="Helical" evidence="2">
    <location>
        <begin position="45"/>
        <end position="69"/>
    </location>
</feature>
<proteinExistence type="predicted"/>
<dbReference type="OrthoDB" id="1786599at2"/>
<keyword evidence="2" id="KW-0812">Transmembrane</keyword>
<dbReference type="Gene3D" id="3.10.580.10">
    <property type="entry name" value="CBS-domain"/>
    <property type="match status" value="1"/>
</dbReference>
<dbReference type="KEGG" id="dru:Desru_0025"/>
<evidence type="ECO:0000313" key="5">
    <source>
        <dbReference type="Proteomes" id="UP000009234"/>
    </source>
</evidence>
<organism evidence="4 5">
    <name type="scientific">Desulforamulus ruminis (strain ATCC 23193 / DSM 2154 / NCIMB 8452 / DL)</name>
    <name type="common">Desulfotomaculum ruminis</name>
    <dbReference type="NCBI Taxonomy" id="696281"/>
    <lineage>
        <taxon>Bacteria</taxon>
        <taxon>Bacillati</taxon>
        <taxon>Bacillota</taxon>
        <taxon>Clostridia</taxon>
        <taxon>Eubacteriales</taxon>
        <taxon>Peptococcaceae</taxon>
        <taxon>Desulforamulus</taxon>
    </lineage>
</organism>
<dbReference type="PROSITE" id="PS51371">
    <property type="entry name" value="CBS"/>
    <property type="match status" value="1"/>
</dbReference>
<reference evidence="5" key="1">
    <citation type="submission" date="2011-05" db="EMBL/GenBank/DDBJ databases">
        <title>Complete sequence of Desulfotomaculum ruminis DSM 2154.</title>
        <authorList>
            <person name="Lucas S."/>
            <person name="Copeland A."/>
            <person name="Lapidus A."/>
            <person name="Cheng J.-F."/>
            <person name="Goodwin L."/>
            <person name="Pitluck S."/>
            <person name="Lu M."/>
            <person name="Detter J.C."/>
            <person name="Han C."/>
            <person name="Tapia R."/>
            <person name="Land M."/>
            <person name="Hauser L."/>
            <person name="Kyrpides N."/>
            <person name="Ivanova N."/>
            <person name="Mikhailova N."/>
            <person name="Pagani I."/>
            <person name="Stams A.J.M."/>
            <person name="Plugge C.M."/>
            <person name="Muyzer G."/>
            <person name="Kuever J."/>
            <person name="Parshina S.N."/>
            <person name="Ivanova A.E."/>
            <person name="Nazina T.N."/>
            <person name="Brambilla E."/>
            <person name="Spring S."/>
            <person name="Klenk H.-P."/>
            <person name="Woyke T."/>
        </authorList>
    </citation>
    <scope>NUCLEOTIDE SEQUENCE [LARGE SCALE GENOMIC DNA]</scope>
    <source>
        <strain evidence="5">ATCC 23193 / DSM 2154 / NCIB 8452 / DL</strain>
    </source>
</reference>
<dbReference type="SUPFAM" id="SSF54631">
    <property type="entry name" value="CBS-domain pair"/>
    <property type="match status" value="1"/>
</dbReference>
<evidence type="ECO:0000256" key="1">
    <source>
        <dbReference type="PROSITE-ProRule" id="PRU00703"/>
    </source>
</evidence>
<protein>
    <submittedName>
        <fullName evidence="4">CBS domain containing protein</fullName>
    </submittedName>
</protein>
<gene>
    <name evidence="4" type="ordered locus">Desru_0025</name>
</gene>
<feature type="domain" description="CBS" evidence="3">
    <location>
        <begin position="159"/>
        <end position="222"/>
    </location>
</feature>
<evidence type="ECO:0000313" key="4">
    <source>
        <dbReference type="EMBL" id="AEG58331.1"/>
    </source>
</evidence>
<dbReference type="InterPro" id="IPR000644">
    <property type="entry name" value="CBS_dom"/>
</dbReference>
<dbReference type="RefSeq" id="WP_013840113.1">
    <property type="nucleotide sequence ID" value="NC_015589.1"/>
</dbReference>
<keyword evidence="5" id="KW-1185">Reference proteome</keyword>
<feature type="transmembrane region" description="Helical" evidence="2">
    <location>
        <begin position="12"/>
        <end position="30"/>
    </location>
</feature>
<keyword evidence="2" id="KW-0472">Membrane</keyword>
<sequence length="225" mass="25134">MKSLFKDASFESILRFLSVLAVLCFLYLFFKNICSDLFMGPESKWQILVGIILFAALVLLIVFGSSLVLKYGDKEIKINQPPLMDIAHVNVGAGGLNEMIDPEDNVQLKSFKITELARDGILTETDPEGRLKGYITIESFLEGCFNGECRPFTIFDQPMAKAKIYLDSGDWVVLGESLLSVAAKMVSRNASALPVLDHRGRAVGSITYRQVLSLLIQEYQKEENR</sequence>
<accession>F6DL22</accession>
<evidence type="ECO:0000259" key="3">
    <source>
        <dbReference type="PROSITE" id="PS51371"/>
    </source>
</evidence>
<name>F6DL22_DESRL</name>
<dbReference type="HOGENOM" id="CLU_1228311_0_0_9"/>
<dbReference type="InterPro" id="IPR046342">
    <property type="entry name" value="CBS_dom_sf"/>
</dbReference>
<keyword evidence="2" id="KW-1133">Transmembrane helix</keyword>